<organism evidence="1 2">
    <name type="scientific">Apiotrichum porosum</name>
    <dbReference type="NCBI Taxonomy" id="105984"/>
    <lineage>
        <taxon>Eukaryota</taxon>
        <taxon>Fungi</taxon>
        <taxon>Dikarya</taxon>
        <taxon>Basidiomycota</taxon>
        <taxon>Agaricomycotina</taxon>
        <taxon>Tremellomycetes</taxon>
        <taxon>Trichosporonales</taxon>
        <taxon>Trichosporonaceae</taxon>
        <taxon>Apiotrichum</taxon>
    </lineage>
</organism>
<evidence type="ECO:0000313" key="1">
    <source>
        <dbReference type="EMBL" id="RSH88317.1"/>
    </source>
</evidence>
<dbReference type="Proteomes" id="UP000279236">
    <property type="component" value="Unassembled WGS sequence"/>
</dbReference>
<keyword evidence="2" id="KW-1185">Reference proteome</keyword>
<accession>A0A427YBI1</accession>
<dbReference type="AlphaFoldDB" id="A0A427YBI1"/>
<gene>
    <name evidence="1" type="ORF">EHS24_000853</name>
</gene>
<name>A0A427YBI1_9TREE</name>
<protein>
    <submittedName>
        <fullName evidence="1">Uncharacterized protein</fullName>
    </submittedName>
</protein>
<sequence length="324" mass="34807">MAGYVVTNDDTTGNRQWILKSSKECGYATSDNITSCEPTRACSCQREAQLITKGIIGASEEFEIKPNGTNPLRLATVCTEVGLFVYFDRAHAHALFFPSSVPTSFHLLPPPMLLSSLFLALPLVAAAPVATSSAAAAATSVPHNVQLEPYEVYSYALSRMEPLLATSYNDSLKLAQNSITFPSNTTYWVETYVNWFELKDTLSTDQQGQMFLAMSGFQDGKYQMLNASGGIIPVATKASSKFSYGSNVLNNSGPGFQLWLSNATCVINTTLAIDKCLYAVSEQFEYKPMNSSPLKQDSGAVTTAQASAAAGVVLAMGLALGMVM</sequence>
<evidence type="ECO:0000313" key="2">
    <source>
        <dbReference type="Proteomes" id="UP000279236"/>
    </source>
</evidence>
<proteinExistence type="predicted"/>
<dbReference type="RefSeq" id="XP_028480525.1">
    <property type="nucleotide sequence ID" value="XM_028616668.1"/>
</dbReference>
<dbReference type="GeneID" id="39585396"/>
<comment type="caution">
    <text evidence="1">The sequence shown here is derived from an EMBL/GenBank/DDBJ whole genome shotgun (WGS) entry which is preliminary data.</text>
</comment>
<reference evidence="1 2" key="1">
    <citation type="submission" date="2018-11" db="EMBL/GenBank/DDBJ databases">
        <title>Genome sequence of Apiotrichum porosum DSM 27194.</title>
        <authorList>
            <person name="Aliyu H."/>
            <person name="Gorte O."/>
            <person name="Ochsenreither K."/>
        </authorList>
    </citation>
    <scope>NUCLEOTIDE SEQUENCE [LARGE SCALE GENOMIC DNA]</scope>
    <source>
        <strain evidence="1 2">DSM 27194</strain>
    </source>
</reference>
<dbReference type="EMBL" id="RSCE01000001">
    <property type="protein sequence ID" value="RSH88317.1"/>
    <property type="molecule type" value="Genomic_DNA"/>
</dbReference>